<dbReference type="Proteomes" id="UP001354989">
    <property type="component" value="Chromosome"/>
</dbReference>
<gene>
    <name evidence="2" type="ORF">PEPS_16090</name>
</gene>
<feature type="chain" id="PRO_5046176498" description="Late embryogenesis abundant protein LEA-2 subgroup domain-containing protein" evidence="1">
    <location>
        <begin position="23"/>
        <end position="177"/>
    </location>
</feature>
<evidence type="ECO:0000313" key="3">
    <source>
        <dbReference type="Proteomes" id="UP001354989"/>
    </source>
</evidence>
<feature type="signal peptide" evidence="1">
    <location>
        <begin position="1"/>
        <end position="22"/>
    </location>
</feature>
<keyword evidence="3" id="KW-1185">Reference proteome</keyword>
<evidence type="ECO:0008006" key="4">
    <source>
        <dbReference type="Google" id="ProtNLM"/>
    </source>
</evidence>
<reference evidence="2 3" key="1">
    <citation type="submission" date="2021-12" db="EMBL/GenBank/DDBJ databases">
        <title>Genome sequencing of bacteria with rrn-lacking chromosome and rrn-plasmid.</title>
        <authorList>
            <person name="Anda M."/>
            <person name="Iwasaki W."/>
        </authorList>
    </citation>
    <scope>NUCLEOTIDE SEQUENCE [LARGE SCALE GENOMIC DNA]</scope>
    <source>
        <strain evidence="2 3">NBRC 101262</strain>
    </source>
</reference>
<organism evidence="2 3">
    <name type="scientific">Persicobacter psychrovividus</name>
    <dbReference type="NCBI Taxonomy" id="387638"/>
    <lineage>
        <taxon>Bacteria</taxon>
        <taxon>Pseudomonadati</taxon>
        <taxon>Bacteroidota</taxon>
        <taxon>Cytophagia</taxon>
        <taxon>Cytophagales</taxon>
        <taxon>Persicobacteraceae</taxon>
        <taxon>Persicobacter</taxon>
    </lineage>
</organism>
<protein>
    <recommendedName>
        <fullName evidence="4">Late embryogenesis abundant protein LEA-2 subgroup domain-containing protein</fullName>
    </recommendedName>
</protein>
<proteinExistence type="predicted"/>
<dbReference type="EMBL" id="AP025292">
    <property type="protein sequence ID" value="BDC99328.1"/>
    <property type="molecule type" value="Genomic_DNA"/>
</dbReference>
<accession>A0ABN6L876</accession>
<evidence type="ECO:0000256" key="1">
    <source>
        <dbReference type="SAM" id="SignalP"/>
    </source>
</evidence>
<dbReference type="RefSeq" id="WP_338396734.1">
    <property type="nucleotide sequence ID" value="NZ_AP025292.1"/>
</dbReference>
<sequence>MKNISTLVAALLCILFTNAAYSQCNNSYDDFEDVDIVQTDQISVASMGNVKLTFASYAYPTKGKEVFMYVSVLKENMNDLTLRPYQSPFFAIKTRAGKIKRYEYAGPVTVNPYLMAFKIDKELVDLFKSKMVLKARVHYEGKNRDFDLTGTHGDKLSSGILCFSQSTDDLKPKKKIR</sequence>
<evidence type="ECO:0000313" key="2">
    <source>
        <dbReference type="EMBL" id="BDC99328.1"/>
    </source>
</evidence>
<name>A0ABN6L876_9BACT</name>
<keyword evidence="1" id="KW-0732">Signal</keyword>